<dbReference type="AlphaFoldDB" id="A0AAD9UFX8"/>
<organism evidence="1 2">
    <name type="scientific">Ridgeia piscesae</name>
    <name type="common">Tubeworm</name>
    <dbReference type="NCBI Taxonomy" id="27915"/>
    <lineage>
        <taxon>Eukaryota</taxon>
        <taxon>Metazoa</taxon>
        <taxon>Spiralia</taxon>
        <taxon>Lophotrochozoa</taxon>
        <taxon>Annelida</taxon>
        <taxon>Polychaeta</taxon>
        <taxon>Sedentaria</taxon>
        <taxon>Canalipalpata</taxon>
        <taxon>Sabellida</taxon>
        <taxon>Siboglinidae</taxon>
        <taxon>Ridgeia</taxon>
    </lineage>
</organism>
<proteinExistence type="predicted"/>
<protein>
    <submittedName>
        <fullName evidence="1">Uncharacterized protein</fullName>
    </submittedName>
</protein>
<dbReference type="EMBL" id="JAODUO010000147">
    <property type="protein sequence ID" value="KAK2188013.1"/>
    <property type="molecule type" value="Genomic_DNA"/>
</dbReference>
<dbReference type="InterPro" id="IPR013780">
    <property type="entry name" value="Glyco_hydro_b"/>
</dbReference>
<accession>A0AAD9UFX8</accession>
<evidence type="ECO:0000313" key="2">
    <source>
        <dbReference type="Proteomes" id="UP001209878"/>
    </source>
</evidence>
<gene>
    <name evidence="1" type="ORF">NP493_147g04004</name>
</gene>
<comment type="caution">
    <text evidence="1">The sequence shown here is derived from an EMBL/GenBank/DDBJ whole genome shotgun (WGS) entry which is preliminary data.</text>
</comment>
<dbReference type="Proteomes" id="UP001209878">
    <property type="component" value="Unassembled WGS sequence"/>
</dbReference>
<name>A0AAD9UFX8_RIDPI</name>
<keyword evidence="2" id="KW-1185">Reference proteome</keyword>
<reference evidence="1" key="1">
    <citation type="journal article" date="2023" name="Mol. Biol. Evol.">
        <title>Third-Generation Sequencing Reveals the Adaptive Role of the Epigenome in Three Deep-Sea Polychaetes.</title>
        <authorList>
            <person name="Perez M."/>
            <person name="Aroh O."/>
            <person name="Sun Y."/>
            <person name="Lan Y."/>
            <person name="Juniper S.K."/>
            <person name="Young C.R."/>
            <person name="Angers B."/>
            <person name="Qian P.Y."/>
        </authorList>
    </citation>
    <scope>NUCLEOTIDE SEQUENCE</scope>
    <source>
        <strain evidence="1">R07B-5</strain>
    </source>
</reference>
<evidence type="ECO:0000313" key="1">
    <source>
        <dbReference type="EMBL" id="KAK2188013.1"/>
    </source>
</evidence>
<dbReference type="Gene3D" id="2.60.40.1180">
    <property type="entry name" value="Golgi alpha-mannosidase II"/>
    <property type="match status" value="1"/>
</dbReference>
<sequence length="70" mass="7875">MSFVRKGSSQLVGLVLDTIEIFGVKRRPNEVMCNCLATSLVYSYNPQTKVLSMMNLGLPMDKEFTINFTP</sequence>